<comment type="similarity">
    <text evidence="1">Belongs to the small GTPase superfamily. Ras family.</text>
</comment>
<dbReference type="OrthoDB" id="18798at2759"/>
<evidence type="ECO:0000313" key="8">
    <source>
        <dbReference type="Proteomes" id="UP000237246"/>
    </source>
</evidence>
<dbReference type="PRINTS" id="PR00449">
    <property type="entry name" value="RASTRNSFRMNG"/>
</dbReference>
<dbReference type="Proteomes" id="UP000237246">
    <property type="component" value="Unassembled WGS sequence"/>
</dbReference>
<keyword evidence="8" id="KW-1185">Reference proteome</keyword>
<dbReference type="Gene3D" id="3.40.50.300">
    <property type="entry name" value="P-loop containing nucleotide triphosphate hydrolases"/>
    <property type="match status" value="1"/>
</dbReference>
<name>A0A2P4SZS0_BAMTH</name>
<reference evidence="7 8" key="1">
    <citation type="submission" date="2018-01" db="EMBL/GenBank/DDBJ databases">
        <title>Comparison of the Chinese Bamboo Partridge and Red Junglefowl genome sequences highlights the importance of demography in genome evolution.</title>
        <authorList>
            <person name="Tiley G.P."/>
            <person name="Kimball R.T."/>
            <person name="Braun E.L."/>
            <person name="Burleigh J.G."/>
        </authorList>
    </citation>
    <scope>NUCLEOTIDE SEQUENCE [LARGE SCALE GENOMIC DNA]</scope>
    <source>
        <strain evidence="7">RTK389</strain>
        <tissue evidence="7">Blood</tissue>
    </source>
</reference>
<evidence type="ECO:0000256" key="3">
    <source>
        <dbReference type="ARBA" id="ARBA00022741"/>
    </source>
</evidence>
<keyword evidence="4" id="KW-0378">Hydrolase</keyword>
<dbReference type="InterPro" id="IPR051065">
    <property type="entry name" value="Ras-related_GTPase"/>
</dbReference>
<dbReference type="InterPro" id="IPR001806">
    <property type="entry name" value="Small_GTPase"/>
</dbReference>
<dbReference type="AlphaFoldDB" id="A0A2P4SZS0"/>
<evidence type="ECO:0000256" key="2">
    <source>
        <dbReference type="ARBA" id="ARBA00011984"/>
    </source>
</evidence>
<evidence type="ECO:0000313" key="7">
    <source>
        <dbReference type="EMBL" id="POI29608.1"/>
    </source>
</evidence>
<dbReference type="EC" id="3.6.5.2" evidence="2"/>
<dbReference type="GO" id="GO:0005525">
    <property type="term" value="F:GTP binding"/>
    <property type="evidence" value="ECO:0007669"/>
    <property type="project" value="UniProtKB-KW"/>
</dbReference>
<dbReference type="GO" id="GO:0003925">
    <property type="term" value="F:G protein activity"/>
    <property type="evidence" value="ECO:0007669"/>
    <property type="project" value="UniProtKB-EC"/>
</dbReference>
<protein>
    <recommendedName>
        <fullName evidence="2">small monomeric GTPase</fullName>
        <ecNumber evidence="2">3.6.5.2</ecNumber>
    </recommendedName>
</protein>
<dbReference type="InterPro" id="IPR027417">
    <property type="entry name" value="P-loop_NTPase"/>
</dbReference>
<dbReference type="Pfam" id="PF00071">
    <property type="entry name" value="Ras"/>
    <property type="match status" value="1"/>
</dbReference>
<organism evidence="7 8">
    <name type="scientific">Bambusicola thoracicus</name>
    <name type="common">Chinese bamboo-partridge</name>
    <name type="synonym">Perdix thoracica</name>
    <dbReference type="NCBI Taxonomy" id="9083"/>
    <lineage>
        <taxon>Eukaryota</taxon>
        <taxon>Metazoa</taxon>
        <taxon>Chordata</taxon>
        <taxon>Craniata</taxon>
        <taxon>Vertebrata</taxon>
        <taxon>Euteleostomi</taxon>
        <taxon>Archelosauria</taxon>
        <taxon>Archosauria</taxon>
        <taxon>Dinosauria</taxon>
        <taxon>Saurischia</taxon>
        <taxon>Theropoda</taxon>
        <taxon>Coelurosauria</taxon>
        <taxon>Aves</taxon>
        <taxon>Neognathae</taxon>
        <taxon>Galloanserae</taxon>
        <taxon>Galliformes</taxon>
        <taxon>Phasianidae</taxon>
        <taxon>Perdicinae</taxon>
        <taxon>Bambusicola</taxon>
    </lineage>
</organism>
<accession>A0A2P4SZS0</accession>
<proteinExistence type="inferred from homology"/>
<dbReference type="EMBL" id="PPHD01014669">
    <property type="protein sequence ID" value="POI29608.1"/>
    <property type="molecule type" value="Genomic_DNA"/>
</dbReference>
<sequence length="85" mass="9107">MRLPGMSQPFLLSPIAECSPGPPGAELRLAVLGARGVGKSALIVRFLTKRFIGDYEPNTGSLYSRLVRLDGEQVAVHIQDTPGCL</sequence>
<evidence type="ECO:0000256" key="5">
    <source>
        <dbReference type="ARBA" id="ARBA00023134"/>
    </source>
</evidence>
<dbReference type="SUPFAM" id="SSF52540">
    <property type="entry name" value="P-loop containing nucleoside triphosphate hydrolases"/>
    <property type="match status" value="1"/>
</dbReference>
<evidence type="ECO:0000256" key="1">
    <source>
        <dbReference type="ARBA" id="ARBA00008344"/>
    </source>
</evidence>
<comment type="catalytic activity">
    <reaction evidence="6">
        <text>GTP + H2O = GDP + phosphate + H(+)</text>
        <dbReference type="Rhea" id="RHEA:19669"/>
        <dbReference type="ChEBI" id="CHEBI:15377"/>
        <dbReference type="ChEBI" id="CHEBI:15378"/>
        <dbReference type="ChEBI" id="CHEBI:37565"/>
        <dbReference type="ChEBI" id="CHEBI:43474"/>
        <dbReference type="ChEBI" id="CHEBI:58189"/>
        <dbReference type="EC" id="3.6.5.2"/>
    </reaction>
</comment>
<gene>
    <name evidence="7" type="ORF">CIB84_006642</name>
</gene>
<keyword evidence="3" id="KW-0547">Nucleotide-binding</keyword>
<comment type="caution">
    <text evidence="7">The sequence shown here is derived from an EMBL/GenBank/DDBJ whole genome shotgun (WGS) entry which is preliminary data.</text>
</comment>
<keyword evidence="5" id="KW-0342">GTP-binding</keyword>
<dbReference type="PANTHER" id="PTHR45704">
    <property type="entry name" value="RAS-LIKE FAMILY MEMBER 11"/>
    <property type="match status" value="1"/>
</dbReference>
<evidence type="ECO:0000256" key="4">
    <source>
        <dbReference type="ARBA" id="ARBA00022801"/>
    </source>
</evidence>
<evidence type="ECO:0000256" key="6">
    <source>
        <dbReference type="ARBA" id="ARBA00048098"/>
    </source>
</evidence>